<organism evidence="1 2">
    <name type="scientific">Candidatus Sedimenticola endophacoides</name>
    <dbReference type="NCBI Taxonomy" id="2548426"/>
    <lineage>
        <taxon>Bacteria</taxon>
        <taxon>Pseudomonadati</taxon>
        <taxon>Pseudomonadota</taxon>
        <taxon>Gammaproteobacteria</taxon>
        <taxon>Chromatiales</taxon>
        <taxon>Sedimenticolaceae</taxon>
        <taxon>Sedimenticola</taxon>
    </lineage>
</organism>
<evidence type="ECO:0000313" key="1">
    <source>
        <dbReference type="EMBL" id="PUE02979.1"/>
    </source>
</evidence>
<reference evidence="1 2" key="1">
    <citation type="submission" date="2018-01" db="EMBL/GenBank/DDBJ databases">
        <title>Novel co-symbiosis in the lucinid bivalve Phacoides pectinatus.</title>
        <authorList>
            <person name="Lim S.J."/>
            <person name="Davis B.G."/>
            <person name="Gill D.E."/>
            <person name="Engel A.S."/>
            <person name="Anderson L.C."/>
            <person name="Campbell B.J."/>
        </authorList>
    </citation>
    <scope>NUCLEOTIDE SEQUENCE [LARGE SCALE GENOMIC DNA]</scope>
    <source>
        <strain evidence="1">N3_P5</strain>
    </source>
</reference>
<sequence>MEERRLLSIVELGGYPDFAPIYRALGYAPVKVHSMRKAQAWLKRNQPAVVVAEFHFDPELRDRMGNIESLSAALQRYAPGARVILFIDPGHRGRLEPVRKRCSIFGALDYPVDEQALRGLLEQAAGE</sequence>
<proteinExistence type="predicted"/>
<dbReference type="Proteomes" id="UP000250928">
    <property type="component" value="Unassembled WGS sequence"/>
</dbReference>
<protein>
    <recommendedName>
        <fullName evidence="3">Response regulatory domain-containing protein</fullName>
    </recommendedName>
</protein>
<evidence type="ECO:0000313" key="2">
    <source>
        <dbReference type="Proteomes" id="UP000250928"/>
    </source>
</evidence>
<gene>
    <name evidence="1" type="ORF">C3L24_05135</name>
</gene>
<evidence type="ECO:0008006" key="3">
    <source>
        <dbReference type="Google" id="ProtNLM"/>
    </source>
</evidence>
<dbReference type="AlphaFoldDB" id="A0A6N4DWT0"/>
<dbReference type="EMBL" id="PQCO01000169">
    <property type="protein sequence ID" value="PUE02979.1"/>
    <property type="molecule type" value="Genomic_DNA"/>
</dbReference>
<name>A0A6N4DWT0_9GAMM</name>
<comment type="caution">
    <text evidence="1">The sequence shown here is derived from an EMBL/GenBank/DDBJ whole genome shotgun (WGS) entry which is preliminary data.</text>
</comment>
<accession>A0A6N4DWT0</accession>